<comment type="caution">
    <text evidence="2">The sequence shown here is derived from an EMBL/GenBank/DDBJ whole genome shotgun (WGS) entry which is preliminary data.</text>
</comment>
<dbReference type="AlphaFoldDB" id="A0A2P5C5R8"/>
<dbReference type="EMBL" id="JXTB01000171">
    <property type="protein sequence ID" value="PON56430.1"/>
    <property type="molecule type" value="Genomic_DNA"/>
</dbReference>
<evidence type="ECO:0000256" key="1">
    <source>
        <dbReference type="SAM" id="MobiDB-lite"/>
    </source>
</evidence>
<keyword evidence="3" id="KW-1185">Reference proteome</keyword>
<accession>A0A2P5C5R8</accession>
<feature type="region of interest" description="Disordered" evidence="1">
    <location>
        <begin position="1"/>
        <end position="54"/>
    </location>
</feature>
<proteinExistence type="predicted"/>
<organism evidence="2 3">
    <name type="scientific">Parasponia andersonii</name>
    <name type="common">Sponia andersonii</name>
    <dbReference type="NCBI Taxonomy" id="3476"/>
    <lineage>
        <taxon>Eukaryota</taxon>
        <taxon>Viridiplantae</taxon>
        <taxon>Streptophyta</taxon>
        <taxon>Embryophyta</taxon>
        <taxon>Tracheophyta</taxon>
        <taxon>Spermatophyta</taxon>
        <taxon>Magnoliopsida</taxon>
        <taxon>eudicotyledons</taxon>
        <taxon>Gunneridae</taxon>
        <taxon>Pentapetalae</taxon>
        <taxon>rosids</taxon>
        <taxon>fabids</taxon>
        <taxon>Rosales</taxon>
        <taxon>Cannabaceae</taxon>
        <taxon>Parasponia</taxon>
    </lineage>
</organism>
<gene>
    <name evidence="2" type="ORF">PanWU01x14_181230</name>
</gene>
<sequence>AINASSGLLRPRWQSKLKPCETTTATHAQAVRDNGGDASSGSARLQQHDGELLW</sequence>
<evidence type="ECO:0000313" key="3">
    <source>
        <dbReference type="Proteomes" id="UP000237105"/>
    </source>
</evidence>
<protein>
    <submittedName>
        <fullName evidence="2">Uncharacterized protein</fullName>
    </submittedName>
</protein>
<reference evidence="3" key="1">
    <citation type="submission" date="2016-06" db="EMBL/GenBank/DDBJ databases">
        <title>Parallel loss of symbiosis genes in relatives of nitrogen-fixing non-legume Parasponia.</title>
        <authorList>
            <person name="Van Velzen R."/>
            <person name="Holmer R."/>
            <person name="Bu F."/>
            <person name="Rutten L."/>
            <person name="Van Zeijl A."/>
            <person name="Liu W."/>
            <person name="Santuari L."/>
            <person name="Cao Q."/>
            <person name="Sharma T."/>
            <person name="Shen D."/>
            <person name="Roswanjaya Y."/>
            <person name="Wardhani T."/>
            <person name="Kalhor M.S."/>
            <person name="Jansen J."/>
            <person name="Van den Hoogen J."/>
            <person name="Gungor B."/>
            <person name="Hartog M."/>
            <person name="Hontelez J."/>
            <person name="Verver J."/>
            <person name="Yang W.-C."/>
            <person name="Schijlen E."/>
            <person name="Repin R."/>
            <person name="Schilthuizen M."/>
            <person name="Schranz E."/>
            <person name="Heidstra R."/>
            <person name="Miyata K."/>
            <person name="Fedorova E."/>
            <person name="Kohlen W."/>
            <person name="Bisseling T."/>
            <person name="Smit S."/>
            <person name="Geurts R."/>
        </authorList>
    </citation>
    <scope>NUCLEOTIDE SEQUENCE [LARGE SCALE GENOMIC DNA]</scope>
    <source>
        <strain evidence="3">cv. WU1-14</strain>
    </source>
</reference>
<name>A0A2P5C5R8_PARAD</name>
<dbReference type="Proteomes" id="UP000237105">
    <property type="component" value="Unassembled WGS sequence"/>
</dbReference>
<feature type="non-terminal residue" evidence="2">
    <location>
        <position position="1"/>
    </location>
</feature>
<evidence type="ECO:0000313" key="2">
    <source>
        <dbReference type="EMBL" id="PON56430.1"/>
    </source>
</evidence>